<gene>
    <name evidence="2" type="ORF">JI435_303440</name>
</gene>
<keyword evidence="1" id="KW-0812">Transmembrane</keyword>
<keyword evidence="1" id="KW-1133">Transmembrane helix</keyword>
<dbReference type="VEuPathDB" id="FungiDB:JI435_303440"/>
<keyword evidence="3" id="KW-1185">Reference proteome</keyword>
<organism evidence="2 3">
    <name type="scientific">Phaeosphaeria nodorum (strain SN15 / ATCC MYA-4574 / FGSC 10173)</name>
    <name type="common">Glume blotch fungus</name>
    <name type="synonym">Parastagonospora nodorum</name>
    <dbReference type="NCBI Taxonomy" id="321614"/>
    <lineage>
        <taxon>Eukaryota</taxon>
        <taxon>Fungi</taxon>
        <taxon>Dikarya</taxon>
        <taxon>Ascomycota</taxon>
        <taxon>Pezizomycotina</taxon>
        <taxon>Dothideomycetes</taxon>
        <taxon>Pleosporomycetidae</taxon>
        <taxon>Pleosporales</taxon>
        <taxon>Pleosporineae</taxon>
        <taxon>Phaeosphaeriaceae</taxon>
        <taxon>Parastagonospora</taxon>
    </lineage>
</organism>
<accession>A0A7U2FAY0</accession>
<dbReference type="AlphaFoldDB" id="A0A7U2FAY0"/>
<protein>
    <submittedName>
        <fullName evidence="2">Uncharacterized protein</fullName>
    </submittedName>
</protein>
<reference evidence="3" key="1">
    <citation type="journal article" date="2021" name="BMC Genomics">
        <title>Chromosome-level genome assembly and manually-curated proteome of model necrotroph Parastagonospora nodorum Sn15 reveals a genome-wide trove of candidate effector homologs, and redundancy of virulence-related functions within an accessory chromosome.</title>
        <authorList>
            <person name="Bertazzoni S."/>
            <person name="Jones D.A.B."/>
            <person name="Phan H.T."/>
            <person name="Tan K.-C."/>
            <person name="Hane J.K."/>
        </authorList>
    </citation>
    <scope>NUCLEOTIDE SEQUENCE [LARGE SCALE GENOMIC DNA]</scope>
    <source>
        <strain evidence="3">SN15 / ATCC MYA-4574 / FGSC 10173)</strain>
    </source>
</reference>
<dbReference type="Proteomes" id="UP000663193">
    <property type="component" value="Chromosome 13"/>
</dbReference>
<feature type="transmembrane region" description="Helical" evidence="1">
    <location>
        <begin position="67"/>
        <end position="88"/>
    </location>
</feature>
<proteinExistence type="predicted"/>
<keyword evidence="1" id="KW-0472">Membrane</keyword>
<dbReference type="EMBL" id="CP069035">
    <property type="protein sequence ID" value="QRD01936.1"/>
    <property type="molecule type" value="Genomic_DNA"/>
</dbReference>
<evidence type="ECO:0000313" key="2">
    <source>
        <dbReference type="EMBL" id="QRD01936.1"/>
    </source>
</evidence>
<evidence type="ECO:0000313" key="3">
    <source>
        <dbReference type="Proteomes" id="UP000663193"/>
    </source>
</evidence>
<sequence>MRGCGSVTRFRTSLLWYVARRSVVPRRLRIIFLSLALHSSFICVLLQRQHHCGTQTRRQCFISRRSFYTKALIGVSFTIRLMLAASVLSSASLVRCNDRIP</sequence>
<name>A0A7U2FAY0_PHANO</name>
<evidence type="ECO:0000256" key="1">
    <source>
        <dbReference type="SAM" id="Phobius"/>
    </source>
</evidence>